<evidence type="ECO:0000256" key="1">
    <source>
        <dbReference type="ARBA" id="ARBA00004651"/>
    </source>
</evidence>
<dbReference type="Pfam" id="PF03553">
    <property type="entry name" value="Na_H_antiporter"/>
    <property type="match status" value="1"/>
</dbReference>
<keyword evidence="2" id="KW-0813">Transport</keyword>
<keyword evidence="5 9" id="KW-0812">Transmembrane</keyword>
<sequence>MGKEKKRNASARREPSWQVSLVPFIVLTLSLVVVIRIFGADALSGGSQVCLLLASAVTAAISMFAYRNSWEVLEDCILDNIRSVGSAVLILLLIGAIAGTWMVSGIVPAMICYGMKVIFPSVFLAAACAISALISVMTGSSWTTIATIGVALIGIGTAQGFDPGWTAGAIVSGAYFGDKVSPLSDTTVLASSSTGTPLFTHIRYMMVTTVPSLTIAMVIFLTASIFHHSSGVSQTAEFSQSLRSAFHITPWLLAVPVLTGIMIVRKVPAILTLFCAALMAAVAALVFQPQAVWAVAHPEAASAQFDGLSFWDACEGILVTFYGSTGIQTGNEAIDSLISTRGMTGMLNTIFLIICSVTFGGVLAGSGMLKSLTEIFAKLAHRAVTLVGSTVGTGLMCNMVTGDQYISIILTSSLYKKLYEEKGYEKRLLSRSVEDSATVTSVLIPWNSCGMTQATVLKVPTLDYLPYAFFNIISPLMSIFIAAIGYRIYRTHPDRTGDFKQETDTAVSDKG</sequence>
<protein>
    <submittedName>
        <fullName evidence="11">Sodium:proton antiporter</fullName>
    </submittedName>
</protein>
<name>A0A9D9NFF0_9BACT</name>
<dbReference type="InterPro" id="IPR052180">
    <property type="entry name" value="NhaC_Na-H+_Antiporter"/>
</dbReference>
<reference evidence="11" key="1">
    <citation type="submission" date="2020-10" db="EMBL/GenBank/DDBJ databases">
        <authorList>
            <person name="Gilroy R."/>
        </authorList>
    </citation>
    <scope>NUCLEOTIDE SEQUENCE</scope>
    <source>
        <strain evidence="11">B2-22910</strain>
    </source>
</reference>
<feature type="transmembrane region" description="Helical" evidence="9">
    <location>
        <begin position="464"/>
        <end position="486"/>
    </location>
</feature>
<comment type="subcellular location">
    <subcellularLocation>
        <location evidence="1">Cell membrane</location>
        <topology evidence="1">Multi-pass membrane protein</topology>
    </subcellularLocation>
</comment>
<accession>A0A9D9NFF0</accession>
<evidence type="ECO:0000256" key="3">
    <source>
        <dbReference type="ARBA" id="ARBA00022449"/>
    </source>
</evidence>
<comment type="similarity">
    <text evidence="8">Belongs to the NhaC Na(+)/H(+) (TC 2.A.35) antiporter family.</text>
</comment>
<evidence type="ECO:0000256" key="6">
    <source>
        <dbReference type="ARBA" id="ARBA00022989"/>
    </source>
</evidence>
<feature type="transmembrane region" description="Helical" evidence="9">
    <location>
        <begin position="21"/>
        <end position="39"/>
    </location>
</feature>
<evidence type="ECO:0000256" key="9">
    <source>
        <dbReference type="SAM" id="Phobius"/>
    </source>
</evidence>
<keyword evidence="6 9" id="KW-1133">Transmembrane helix</keyword>
<feature type="transmembrane region" description="Helical" evidence="9">
    <location>
        <begin position="346"/>
        <end position="369"/>
    </location>
</feature>
<feature type="transmembrane region" description="Helical" evidence="9">
    <location>
        <begin position="45"/>
        <end position="66"/>
    </location>
</feature>
<proteinExistence type="inferred from homology"/>
<evidence type="ECO:0000256" key="7">
    <source>
        <dbReference type="ARBA" id="ARBA00023136"/>
    </source>
</evidence>
<feature type="domain" description="Na+/H+ antiporter NhaC-like C-terminal" evidence="10">
    <location>
        <begin position="173"/>
        <end position="485"/>
    </location>
</feature>
<evidence type="ECO:0000259" key="10">
    <source>
        <dbReference type="Pfam" id="PF03553"/>
    </source>
</evidence>
<keyword evidence="3" id="KW-0050">Antiport</keyword>
<reference evidence="11" key="2">
    <citation type="journal article" date="2021" name="PeerJ">
        <title>Extensive microbial diversity within the chicken gut microbiome revealed by metagenomics and culture.</title>
        <authorList>
            <person name="Gilroy R."/>
            <person name="Ravi A."/>
            <person name="Getino M."/>
            <person name="Pursley I."/>
            <person name="Horton D.L."/>
            <person name="Alikhan N.F."/>
            <person name="Baker D."/>
            <person name="Gharbi K."/>
            <person name="Hall N."/>
            <person name="Watson M."/>
            <person name="Adriaenssens E.M."/>
            <person name="Foster-Nyarko E."/>
            <person name="Jarju S."/>
            <person name="Secka A."/>
            <person name="Antonio M."/>
            <person name="Oren A."/>
            <person name="Chaudhuri R.R."/>
            <person name="La Ragione R."/>
            <person name="Hildebrand F."/>
            <person name="Pallen M.J."/>
        </authorList>
    </citation>
    <scope>NUCLEOTIDE SEQUENCE</scope>
    <source>
        <strain evidence="11">B2-22910</strain>
    </source>
</reference>
<evidence type="ECO:0000256" key="8">
    <source>
        <dbReference type="ARBA" id="ARBA00038435"/>
    </source>
</evidence>
<evidence type="ECO:0000256" key="4">
    <source>
        <dbReference type="ARBA" id="ARBA00022475"/>
    </source>
</evidence>
<dbReference type="GO" id="GO:0015297">
    <property type="term" value="F:antiporter activity"/>
    <property type="evidence" value="ECO:0007669"/>
    <property type="project" value="UniProtKB-KW"/>
</dbReference>
<evidence type="ECO:0000313" key="12">
    <source>
        <dbReference type="Proteomes" id="UP000823603"/>
    </source>
</evidence>
<feature type="transmembrane region" description="Helical" evidence="9">
    <location>
        <begin position="202"/>
        <end position="223"/>
    </location>
</feature>
<evidence type="ECO:0000256" key="2">
    <source>
        <dbReference type="ARBA" id="ARBA00022448"/>
    </source>
</evidence>
<dbReference type="AlphaFoldDB" id="A0A9D9NFF0"/>
<dbReference type="GO" id="GO:0005886">
    <property type="term" value="C:plasma membrane"/>
    <property type="evidence" value="ECO:0007669"/>
    <property type="project" value="UniProtKB-SubCell"/>
</dbReference>
<feature type="transmembrane region" description="Helical" evidence="9">
    <location>
        <begin position="117"/>
        <end position="136"/>
    </location>
</feature>
<dbReference type="PANTHER" id="PTHR33451:SF3">
    <property type="entry name" value="MALATE-2H(+)_NA(+)-LACTATE ANTIPORTER"/>
    <property type="match status" value="1"/>
</dbReference>
<feature type="transmembrane region" description="Helical" evidence="9">
    <location>
        <begin position="87"/>
        <end position="111"/>
    </location>
</feature>
<keyword evidence="4" id="KW-1003">Cell membrane</keyword>
<evidence type="ECO:0000313" key="11">
    <source>
        <dbReference type="EMBL" id="MBO8471424.1"/>
    </source>
</evidence>
<dbReference type="InterPro" id="IPR018461">
    <property type="entry name" value="Na/H_Antiport_NhaC-like_C"/>
</dbReference>
<gene>
    <name evidence="11" type="ORF">IAB82_06475</name>
</gene>
<feature type="transmembrane region" description="Helical" evidence="9">
    <location>
        <begin position="269"/>
        <end position="287"/>
    </location>
</feature>
<dbReference type="EMBL" id="JADIMB010000095">
    <property type="protein sequence ID" value="MBO8471424.1"/>
    <property type="molecule type" value="Genomic_DNA"/>
</dbReference>
<feature type="transmembrane region" description="Helical" evidence="9">
    <location>
        <begin position="244"/>
        <end position="263"/>
    </location>
</feature>
<comment type="caution">
    <text evidence="11">The sequence shown here is derived from an EMBL/GenBank/DDBJ whole genome shotgun (WGS) entry which is preliminary data.</text>
</comment>
<keyword evidence="7 9" id="KW-0472">Membrane</keyword>
<dbReference type="Proteomes" id="UP000823603">
    <property type="component" value="Unassembled WGS sequence"/>
</dbReference>
<organism evidence="11 12">
    <name type="scientific">Candidatus Cryptobacteroides faecavium</name>
    <dbReference type="NCBI Taxonomy" id="2840762"/>
    <lineage>
        <taxon>Bacteria</taxon>
        <taxon>Pseudomonadati</taxon>
        <taxon>Bacteroidota</taxon>
        <taxon>Bacteroidia</taxon>
        <taxon>Bacteroidales</taxon>
        <taxon>Candidatus Cryptobacteroides</taxon>
    </lineage>
</organism>
<evidence type="ECO:0000256" key="5">
    <source>
        <dbReference type="ARBA" id="ARBA00022692"/>
    </source>
</evidence>
<dbReference type="PANTHER" id="PTHR33451">
    <property type="entry name" value="MALATE-2H(+)/NA(+)-LACTATE ANTIPORTER"/>
    <property type="match status" value="1"/>
</dbReference>